<sequence length="72" mass="7651">MCGPGLEPPVELVDPVAQHGQLVRALDCLGRVTVIADHAAVIFDLDLQPVMPLPEPGQFGGEVLARRGGKPW</sequence>
<dbReference type="AlphaFoldDB" id="A0A7I7MTB8"/>
<protein>
    <submittedName>
        <fullName evidence="1">Uncharacterized protein</fullName>
    </submittedName>
</protein>
<organism evidence="1 2">
    <name type="scientific">Mycobacterium shinjukuense</name>
    <dbReference type="NCBI Taxonomy" id="398694"/>
    <lineage>
        <taxon>Bacteria</taxon>
        <taxon>Bacillati</taxon>
        <taxon>Actinomycetota</taxon>
        <taxon>Actinomycetes</taxon>
        <taxon>Mycobacteriales</taxon>
        <taxon>Mycobacteriaceae</taxon>
        <taxon>Mycobacterium</taxon>
    </lineage>
</organism>
<dbReference type="Proteomes" id="UP000467236">
    <property type="component" value="Chromosome"/>
</dbReference>
<dbReference type="KEGG" id="mshj:MSHI_33970"/>
<evidence type="ECO:0000313" key="2">
    <source>
        <dbReference type="Proteomes" id="UP000467236"/>
    </source>
</evidence>
<accession>A0A7I7MTB8</accession>
<dbReference type="EMBL" id="AP022575">
    <property type="protein sequence ID" value="BBX75491.1"/>
    <property type="molecule type" value="Genomic_DNA"/>
</dbReference>
<proteinExistence type="predicted"/>
<name>A0A7I7MTB8_9MYCO</name>
<evidence type="ECO:0000313" key="1">
    <source>
        <dbReference type="EMBL" id="BBX75491.1"/>
    </source>
</evidence>
<gene>
    <name evidence="1" type="ORF">MSHI_33970</name>
</gene>
<keyword evidence="2" id="KW-1185">Reference proteome</keyword>
<reference evidence="1 2" key="1">
    <citation type="journal article" date="2019" name="Emerg. Microbes Infect.">
        <title>Comprehensive subspecies identification of 175 nontuberculous mycobacteria species based on 7547 genomic profiles.</title>
        <authorList>
            <person name="Matsumoto Y."/>
            <person name="Kinjo T."/>
            <person name="Motooka D."/>
            <person name="Nabeya D."/>
            <person name="Jung N."/>
            <person name="Uechi K."/>
            <person name="Horii T."/>
            <person name="Iida T."/>
            <person name="Fujita J."/>
            <person name="Nakamura S."/>
        </authorList>
    </citation>
    <scope>NUCLEOTIDE SEQUENCE [LARGE SCALE GENOMIC DNA]</scope>
    <source>
        <strain evidence="1 2">JCM 14233</strain>
    </source>
</reference>